<dbReference type="RefSeq" id="WP_345232053.1">
    <property type="nucleotide sequence ID" value="NZ_BAABIQ010000036.1"/>
</dbReference>
<dbReference type="PROSITE" id="PS51118">
    <property type="entry name" value="HTH_HXLR"/>
    <property type="match status" value="1"/>
</dbReference>
<evidence type="ECO:0000313" key="6">
    <source>
        <dbReference type="Proteomes" id="UP001501411"/>
    </source>
</evidence>
<name>A0ABP9BIL3_9SPHI</name>
<dbReference type="InterPro" id="IPR036390">
    <property type="entry name" value="WH_DNA-bd_sf"/>
</dbReference>
<dbReference type="Pfam" id="PF01638">
    <property type="entry name" value="HxlR"/>
    <property type="match status" value="1"/>
</dbReference>
<dbReference type="SUPFAM" id="SSF46785">
    <property type="entry name" value="Winged helix' DNA-binding domain"/>
    <property type="match status" value="1"/>
</dbReference>
<keyword evidence="2" id="KW-0238">DNA-binding</keyword>
<reference evidence="6" key="1">
    <citation type="journal article" date="2019" name="Int. J. Syst. Evol. Microbiol.">
        <title>The Global Catalogue of Microorganisms (GCM) 10K type strain sequencing project: providing services to taxonomists for standard genome sequencing and annotation.</title>
        <authorList>
            <consortium name="The Broad Institute Genomics Platform"/>
            <consortium name="The Broad Institute Genome Sequencing Center for Infectious Disease"/>
            <person name="Wu L."/>
            <person name="Ma J."/>
        </authorList>
    </citation>
    <scope>NUCLEOTIDE SEQUENCE [LARGE SCALE GENOMIC DNA]</scope>
    <source>
        <strain evidence="6">JCM 18200</strain>
    </source>
</reference>
<evidence type="ECO:0000256" key="3">
    <source>
        <dbReference type="ARBA" id="ARBA00023163"/>
    </source>
</evidence>
<evidence type="ECO:0000313" key="5">
    <source>
        <dbReference type="EMBL" id="GAA4795022.1"/>
    </source>
</evidence>
<protein>
    <submittedName>
        <fullName evidence="5">Winged helix-turn-helix transcriptional regulator</fullName>
    </submittedName>
</protein>
<dbReference type="PANTHER" id="PTHR33204">
    <property type="entry name" value="TRANSCRIPTIONAL REGULATOR, MARR FAMILY"/>
    <property type="match status" value="1"/>
</dbReference>
<evidence type="ECO:0000259" key="4">
    <source>
        <dbReference type="PROSITE" id="PS51118"/>
    </source>
</evidence>
<feature type="domain" description="HTH hxlR-type" evidence="4">
    <location>
        <begin position="10"/>
        <end position="113"/>
    </location>
</feature>
<keyword evidence="3" id="KW-0804">Transcription</keyword>
<evidence type="ECO:0000256" key="1">
    <source>
        <dbReference type="ARBA" id="ARBA00023015"/>
    </source>
</evidence>
<dbReference type="PANTHER" id="PTHR33204:SF29">
    <property type="entry name" value="TRANSCRIPTIONAL REGULATOR"/>
    <property type="match status" value="1"/>
</dbReference>
<dbReference type="Proteomes" id="UP001501411">
    <property type="component" value="Unassembled WGS sequence"/>
</dbReference>
<accession>A0ABP9BIL3</accession>
<evidence type="ECO:0000256" key="2">
    <source>
        <dbReference type="ARBA" id="ARBA00023125"/>
    </source>
</evidence>
<dbReference type="InterPro" id="IPR036388">
    <property type="entry name" value="WH-like_DNA-bd_sf"/>
</dbReference>
<keyword evidence="6" id="KW-1185">Reference proteome</keyword>
<keyword evidence="1" id="KW-0805">Transcription regulation</keyword>
<sequence length="115" mass="12971">MENKHDQEDCSHTHLAIQDTLYVVSGKWKLVILSILVNDGAMRFGELSRKAGISPRILSKELQEMEMNKLVSRTVSNTRPITVTYGATEYADTLKEVIDAMIKWGKNHRKAIAAN</sequence>
<dbReference type="Gene3D" id="1.10.10.10">
    <property type="entry name" value="Winged helix-like DNA-binding domain superfamily/Winged helix DNA-binding domain"/>
    <property type="match status" value="1"/>
</dbReference>
<gene>
    <name evidence="5" type="ORF">GCM10023231_24250</name>
</gene>
<organism evidence="5 6">
    <name type="scientific">Olivibacter ginsenosidimutans</name>
    <dbReference type="NCBI Taxonomy" id="1176537"/>
    <lineage>
        <taxon>Bacteria</taxon>
        <taxon>Pseudomonadati</taxon>
        <taxon>Bacteroidota</taxon>
        <taxon>Sphingobacteriia</taxon>
        <taxon>Sphingobacteriales</taxon>
        <taxon>Sphingobacteriaceae</taxon>
        <taxon>Olivibacter</taxon>
    </lineage>
</organism>
<dbReference type="InterPro" id="IPR002577">
    <property type="entry name" value="HTH_HxlR"/>
</dbReference>
<dbReference type="EMBL" id="BAABIQ010000036">
    <property type="protein sequence ID" value="GAA4795022.1"/>
    <property type="molecule type" value="Genomic_DNA"/>
</dbReference>
<comment type="caution">
    <text evidence="5">The sequence shown here is derived from an EMBL/GenBank/DDBJ whole genome shotgun (WGS) entry which is preliminary data.</text>
</comment>
<proteinExistence type="predicted"/>